<gene>
    <name evidence="2" type="ORF">R3P38DRAFT_2760804</name>
</gene>
<feature type="compositionally biased region" description="Polar residues" evidence="1">
    <location>
        <begin position="17"/>
        <end position="36"/>
    </location>
</feature>
<dbReference type="EMBL" id="JAWWNJ010000005">
    <property type="protein sequence ID" value="KAK7055629.1"/>
    <property type="molecule type" value="Genomic_DNA"/>
</dbReference>
<feature type="region of interest" description="Disordered" evidence="1">
    <location>
        <begin position="1"/>
        <end position="45"/>
    </location>
</feature>
<organism evidence="2 3">
    <name type="scientific">Favolaschia claudopus</name>
    <dbReference type="NCBI Taxonomy" id="2862362"/>
    <lineage>
        <taxon>Eukaryota</taxon>
        <taxon>Fungi</taxon>
        <taxon>Dikarya</taxon>
        <taxon>Basidiomycota</taxon>
        <taxon>Agaricomycotina</taxon>
        <taxon>Agaricomycetes</taxon>
        <taxon>Agaricomycetidae</taxon>
        <taxon>Agaricales</taxon>
        <taxon>Marasmiineae</taxon>
        <taxon>Mycenaceae</taxon>
        <taxon>Favolaschia</taxon>
    </lineage>
</organism>
<dbReference type="AlphaFoldDB" id="A0AAW0DW42"/>
<evidence type="ECO:0000256" key="1">
    <source>
        <dbReference type="SAM" id="MobiDB-lite"/>
    </source>
</evidence>
<comment type="caution">
    <text evidence="2">The sequence shown here is derived from an EMBL/GenBank/DDBJ whole genome shotgun (WGS) entry which is preliminary data.</text>
</comment>
<dbReference type="Proteomes" id="UP001362999">
    <property type="component" value="Unassembled WGS sequence"/>
</dbReference>
<feature type="compositionally biased region" description="Basic and acidic residues" evidence="1">
    <location>
        <begin position="1"/>
        <end position="15"/>
    </location>
</feature>
<protein>
    <submittedName>
        <fullName evidence="2">Uncharacterized protein</fullName>
    </submittedName>
</protein>
<proteinExistence type="predicted"/>
<reference evidence="2 3" key="1">
    <citation type="journal article" date="2024" name="J Genomics">
        <title>Draft genome sequencing and assembly of Favolaschia claudopus CIRM-BRFM 2984 isolated from oak limbs.</title>
        <authorList>
            <person name="Navarro D."/>
            <person name="Drula E."/>
            <person name="Chaduli D."/>
            <person name="Cazenave R."/>
            <person name="Ahrendt S."/>
            <person name="Wang J."/>
            <person name="Lipzen A."/>
            <person name="Daum C."/>
            <person name="Barry K."/>
            <person name="Grigoriev I.V."/>
            <person name="Favel A."/>
            <person name="Rosso M.N."/>
            <person name="Martin F."/>
        </authorList>
    </citation>
    <scope>NUCLEOTIDE SEQUENCE [LARGE SCALE GENOMIC DNA]</scope>
    <source>
        <strain evidence="2 3">CIRM-BRFM 2984</strain>
    </source>
</reference>
<sequence>MDGEKRVENEERMVETSEITENTQTSADIGLSNHTMTFPPPRPIRELQDARDVTPTFRPIHEMSAGGRQDHLEPFFLTGPDEHESLVTNERQNPLQLQPFLNPAQRALQAARPSPRADGGDPLALIEELSDALHEFLVPRSDPLDRVEAALDQLADHGELTEEEHAALVNPDDILAEIDEAERSWQRLQAVLQTICAGGRVRRNA</sequence>
<evidence type="ECO:0000313" key="2">
    <source>
        <dbReference type="EMBL" id="KAK7055629.1"/>
    </source>
</evidence>
<accession>A0AAW0DW42</accession>
<name>A0AAW0DW42_9AGAR</name>
<keyword evidence="3" id="KW-1185">Reference proteome</keyword>
<evidence type="ECO:0000313" key="3">
    <source>
        <dbReference type="Proteomes" id="UP001362999"/>
    </source>
</evidence>